<evidence type="ECO:0000313" key="4">
    <source>
        <dbReference type="Proteomes" id="UP000663866"/>
    </source>
</evidence>
<feature type="non-terminal residue" evidence="2">
    <location>
        <position position="26"/>
    </location>
</feature>
<organism evidence="2 4">
    <name type="scientific">Rotaria magnacalcarata</name>
    <dbReference type="NCBI Taxonomy" id="392030"/>
    <lineage>
        <taxon>Eukaryota</taxon>
        <taxon>Metazoa</taxon>
        <taxon>Spiralia</taxon>
        <taxon>Gnathifera</taxon>
        <taxon>Rotifera</taxon>
        <taxon>Eurotatoria</taxon>
        <taxon>Bdelloidea</taxon>
        <taxon>Philodinida</taxon>
        <taxon>Philodinidae</taxon>
        <taxon>Rotaria</taxon>
    </lineage>
</organism>
<dbReference type="AlphaFoldDB" id="A0A819TDF9"/>
<comment type="caution">
    <text evidence="2">The sequence shown here is derived from an EMBL/GenBank/DDBJ whole genome shotgun (WGS) entry which is preliminary data.</text>
</comment>
<gene>
    <name evidence="3" type="ORF">BYL167_LOCUS62294</name>
    <name evidence="2" type="ORF">OVN521_LOCUS19481</name>
</gene>
<feature type="region of interest" description="Disordered" evidence="1">
    <location>
        <begin position="1"/>
        <end position="26"/>
    </location>
</feature>
<evidence type="ECO:0000313" key="3">
    <source>
        <dbReference type="EMBL" id="CAF5084049.1"/>
    </source>
</evidence>
<evidence type="ECO:0000313" key="2">
    <source>
        <dbReference type="EMBL" id="CAF4076040.1"/>
    </source>
</evidence>
<keyword evidence="4" id="KW-1185">Reference proteome</keyword>
<proteinExistence type="predicted"/>
<sequence>MMSTNTQQLPLEAIGPVQAQPNQSPY</sequence>
<reference evidence="2" key="1">
    <citation type="submission" date="2021-02" db="EMBL/GenBank/DDBJ databases">
        <authorList>
            <person name="Nowell W R."/>
        </authorList>
    </citation>
    <scope>NUCLEOTIDE SEQUENCE</scope>
</reference>
<dbReference type="EMBL" id="CAJOBG010003688">
    <property type="protein sequence ID" value="CAF4076040.1"/>
    <property type="molecule type" value="Genomic_DNA"/>
</dbReference>
<name>A0A819TDF9_9BILA</name>
<accession>A0A819TDF9</accession>
<dbReference type="Proteomes" id="UP000663866">
    <property type="component" value="Unassembled WGS sequence"/>
</dbReference>
<evidence type="ECO:0000256" key="1">
    <source>
        <dbReference type="SAM" id="MobiDB-lite"/>
    </source>
</evidence>
<dbReference type="EMBL" id="CAJOBH010234331">
    <property type="protein sequence ID" value="CAF5084049.1"/>
    <property type="molecule type" value="Genomic_DNA"/>
</dbReference>
<protein>
    <submittedName>
        <fullName evidence="2">Uncharacterized protein</fullName>
    </submittedName>
</protein>
<dbReference type="Proteomes" id="UP000681967">
    <property type="component" value="Unassembled WGS sequence"/>
</dbReference>